<dbReference type="EMBL" id="BAAAPE010000025">
    <property type="protein sequence ID" value="GAA2101224.1"/>
    <property type="molecule type" value="Genomic_DNA"/>
</dbReference>
<dbReference type="InterPro" id="IPR051424">
    <property type="entry name" value="Transketolase-like"/>
</dbReference>
<keyword evidence="3" id="KW-0460">Magnesium</keyword>
<name>A0ABP5IIW4_9ACTN</name>
<dbReference type="PANTHER" id="PTHR43195">
    <property type="entry name" value="TRANSKETOLASE"/>
    <property type="match status" value="1"/>
</dbReference>
<dbReference type="Pfam" id="PF02780">
    <property type="entry name" value="Transketolase_C"/>
    <property type="match status" value="1"/>
</dbReference>
<dbReference type="Gene3D" id="3.40.50.920">
    <property type="match status" value="1"/>
</dbReference>
<evidence type="ECO:0000256" key="3">
    <source>
        <dbReference type="ARBA" id="ARBA00022842"/>
    </source>
</evidence>
<comment type="caution">
    <text evidence="5">The sequence shown here is derived from an EMBL/GenBank/DDBJ whole genome shotgun (WGS) entry which is preliminary data.</text>
</comment>
<dbReference type="PANTHER" id="PTHR43195:SF1">
    <property type="entry name" value="FI06132P-RELATED"/>
    <property type="match status" value="1"/>
</dbReference>
<feature type="domain" description="Transketolase C-terminal" evidence="4">
    <location>
        <begin position="3"/>
        <end position="98"/>
    </location>
</feature>
<keyword evidence="6" id="KW-1185">Reference proteome</keyword>
<dbReference type="InterPro" id="IPR033248">
    <property type="entry name" value="Transketolase_C"/>
</dbReference>
<keyword evidence="2" id="KW-0479">Metal-binding</keyword>
<accession>A0ABP5IIW4</accession>
<evidence type="ECO:0000313" key="6">
    <source>
        <dbReference type="Proteomes" id="UP001500016"/>
    </source>
</evidence>
<dbReference type="InterPro" id="IPR009014">
    <property type="entry name" value="Transketo_C/PFOR_II"/>
</dbReference>
<organism evidence="5 6">
    <name type="scientific">Streptomyces albiaxialis</name>
    <dbReference type="NCBI Taxonomy" id="329523"/>
    <lineage>
        <taxon>Bacteria</taxon>
        <taxon>Bacillati</taxon>
        <taxon>Actinomycetota</taxon>
        <taxon>Actinomycetes</taxon>
        <taxon>Kitasatosporales</taxon>
        <taxon>Streptomycetaceae</taxon>
        <taxon>Streptomyces</taxon>
    </lineage>
</organism>
<dbReference type="SUPFAM" id="SSF52922">
    <property type="entry name" value="TK C-terminal domain-like"/>
    <property type="match status" value="1"/>
</dbReference>
<evidence type="ECO:0000259" key="4">
    <source>
        <dbReference type="Pfam" id="PF02780"/>
    </source>
</evidence>
<reference evidence="6" key="1">
    <citation type="journal article" date="2019" name="Int. J. Syst. Evol. Microbiol.">
        <title>The Global Catalogue of Microorganisms (GCM) 10K type strain sequencing project: providing services to taxonomists for standard genome sequencing and annotation.</title>
        <authorList>
            <consortium name="The Broad Institute Genomics Platform"/>
            <consortium name="The Broad Institute Genome Sequencing Center for Infectious Disease"/>
            <person name="Wu L."/>
            <person name="Ma J."/>
        </authorList>
    </citation>
    <scope>NUCLEOTIDE SEQUENCE [LARGE SCALE GENOMIC DNA]</scope>
    <source>
        <strain evidence="6">JCM 15478</strain>
    </source>
</reference>
<sequence length="112" mass="11636">MSHRAADELTAEGLAVRVIDLYSLKPVDAGALHKAAAATGCLLTVEDHVPEGGLGDAVATAFADGRPAPRMVRLAVDTVPGPATHAERFREAGIDSSAVAAALRRLTDRRPD</sequence>
<proteinExistence type="predicted"/>
<dbReference type="Proteomes" id="UP001500016">
    <property type="component" value="Unassembled WGS sequence"/>
</dbReference>
<gene>
    <name evidence="5" type="ORF">GCM10009801_74310</name>
</gene>
<protein>
    <recommendedName>
        <fullName evidence="4">Transketolase C-terminal domain-containing protein</fullName>
    </recommendedName>
</protein>
<evidence type="ECO:0000256" key="1">
    <source>
        <dbReference type="ARBA" id="ARBA00022679"/>
    </source>
</evidence>
<keyword evidence="1" id="KW-0808">Transferase</keyword>
<evidence type="ECO:0000313" key="5">
    <source>
        <dbReference type="EMBL" id="GAA2101224.1"/>
    </source>
</evidence>
<evidence type="ECO:0000256" key="2">
    <source>
        <dbReference type="ARBA" id="ARBA00022723"/>
    </source>
</evidence>